<name>A0A652YWT6_NOCGL</name>
<dbReference type="SMART" id="SM00421">
    <property type="entry name" value="HTH_LUXR"/>
    <property type="match status" value="1"/>
</dbReference>
<reference evidence="6" key="1">
    <citation type="submission" date="2019-07" db="EMBL/GenBank/DDBJ databases">
        <title>Genomic Encyclopedia of Type Strains, Phase IV (KMG-IV): sequencing the most valuable type-strain genomes for metagenomic binning, comparative biology and taxonomic classification.</title>
        <authorList>
            <person name="Goeker M."/>
        </authorList>
    </citation>
    <scope>NUCLEOTIDE SEQUENCE</scope>
    <source>
        <strain evidence="6">DSM 44596</strain>
    </source>
</reference>
<comment type="caution">
    <text evidence="6">The sequence shown here is derived from an EMBL/GenBank/DDBJ whole genome shotgun (WGS) entry which is preliminary data.</text>
</comment>
<feature type="modified residue" description="4-aspartylphosphate" evidence="3">
    <location>
        <position position="79"/>
    </location>
</feature>
<evidence type="ECO:0000256" key="3">
    <source>
        <dbReference type="PROSITE-ProRule" id="PRU00169"/>
    </source>
</evidence>
<proteinExistence type="predicted"/>
<dbReference type="GO" id="GO:0003677">
    <property type="term" value="F:DNA binding"/>
    <property type="evidence" value="ECO:0007669"/>
    <property type="project" value="UniProtKB-KW"/>
</dbReference>
<dbReference type="GO" id="GO:0000160">
    <property type="term" value="P:phosphorelay signal transduction system"/>
    <property type="evidence" value="ECO:0007669"/>
    <property type="project" value="InterPro"/>
</dbReference>
<dbReference type="SUPFAM" id="SSF52172">
    <property type="entry name" value="CheY-like"/>
    <property type="match status" value="1"/>
</dbReference>
<feature type="domain" description="Response regulatory" evidence="5">
    <location>
        <begin position="28"/>
        <end position="147"/>
    </location>
</feature>
<dbReference type="PROSITE" id="PS50043">
    <property type="entry name" value="HTH_LUXR_2"/>
    <property type="match status" value="1"/>
</dbReference>
<dbReference type="AlphaFoldDB" id="A0A652YWT6"/>
<organism evidence="6">
    <name type="scientific">Nocardia globerula</name>
    <dbReference type="NCBI Taxonomy" id="1818"/>
    <lineage>
        <taxon>Bacteria</taxon>
        <taxon>Bacillati</taxon>
        <taxon>Actinomycetota</taxon>
        <taxon>Actinomycetes</taxon>
        <taxon>Mycobacteriales</taxon>
        <taxon>Nocardiaceae</taxon>
        <taxon>Nocardia</taxon>
    </lineage>
</organism>
<evidence type="ECO:0000259" key="5">
    <source>
        <dbReference type="PROSITE" id="PS50110"/>
    </source>
</evidence>
<dbReference type="InterPro" id="IPR058245">
    <property type="entry name" value="NreC/VraR/RcsB-like_REC"/>
</dbReference>
<dbReference type="EMBL" id="VNIQ01000001">
    <property type="protein sequence ID" value="TYQ08163.1"/>
    <property type="molecule type" value="Genomic_DNA"/>
</dbReference>
<accession>A0A652YWT6</accession>
<dbReference type="GO" id="GO:0006355">
    <property type="term" value="P:regulation of DNA-templated transcription"/>
    <property type="evidence" value="ECO:0007669"/>
    <property type="project" value="InterPro"/>
</dbReference>
<dbReference type="Pfam" id="PF00196">
    <property type="entry name" value="GerE"/>
    <property type="match status" value="1"/>
</dbReference>
<dbReference type="CDD" id="cd17535">
    <property type="entry name" value="REC_NarL-like"/>
    <property type="match status" value="1"/>
</dbReference>
<dbReference type="SUPFAM" id="SSF46894">
    <property type="entry name" value="C-terminal effector domain of the bipartite response regulators"/>
    <property type="match status" value="1"/>
</dbReference>
<protein>
    <submittedName>
        <fullName evidence="6">LuxR family two component transcriptional regulator</fullName>
    </submittedName>
</protein>
<dbReference type="PROSITE" id="PS00622">
    <property type="entry name" value="HTH_LUXR_1"/>
    <property type="match status" value="1"/>
</dbReference>
<dbReference type="SMART" id="SM00448">
    <property type="entry name" value="REC"/>
    <property type="match status" value="1"/>
</dbReference>
<evidence type="ECO:0000313" key="6">
    <source>
        <dbReference type="EMBL" id="TYQ08163.1"/>
    </source>
</evidence>
<dbReference type="InterPro" id="IPR011006">
    <property type="entry name" value="CheY-like_superfamily"/>
</dbReference>
<dbReference type="InterPro" id="IPR001789">
    <property type="entry name" value="Sig_transdc_resp-reg_receiver"/>
</dbReference>
<dbReference type="NCBIfam" id="NF047785">
    <property type="entry name" value="respo_reg_MadR"/>
    <property type="match status" value="1"/>
</dbReference>
<evidence type="ECO:0000259" key="4">
    <source>
        <dbReference type="PROSITE" id="PS50043"/>
    </source>
</evidence>
<dbReference type="PROSITE" id="PS50110">
    <property type="entry name" value="RESPONSE_REGULATORY"/>
    <property type="match status" value="1"/>
</dbReference>
<dbReference type="Pfam" id="PF00072">
    <property type="entry name" value="Response_reg"/>
    <property type="match status" value="1"/>
</dbReference>
<dbReference type="InterPro" id="IPR016032">
    <property type="entry name" value="Sig_transdc_resp-reg_C-effctor"/>
</dbReference>
<evidence type="ECO:0000256" key="1">
    <source>
        <dbReference type="ARBA" id="ARBA00022553"/>
    </source>
</evidence>
<dbReference type="Gene3D" id="3.40.50.2300">
    <property type="match status" value="1"/>
</dbReference>
<feature type="domain" description="HTH luxR-type" evidence="4">
    <location>
        <begin position="168"/>
        <end position="233"/>
    </location>
</feature>
<gene>
    <name evidence="6" type="ORF">FNL38_101534</name>
</gene>
<dbReference type="PANTHER" id="PTHR43214">
    <property type="entry name" value="TWO-COMPONENT RESPONSE REGULATOR"/>
    <property type="match status" value="1"/>
</dbReference>
<sequence>MMTTARPVSAGHVGHRDPVRPTESRVVRIVLVDDHAILRQGLRSVLERESDLRIVGEASSLPEALSVVDRVSPDIVLMDLKLSASSDYEGLTLCSQLSVAHPKLGLLVLTTFLDDQLVVRAVHAGARGYVVKDVDTTELVRAIRAVSRGESAFDSRSASAVVRSLNGQSTTKDRLTDRELEVLRLLANGLSNIRIGERLFISPTTVKFHVSNIMRKLEVSRRAEAVYAASKQGLI</sequence>
<evidence type="ECO:0000256" key="2">
    <source>
        <dbReference type="ARBA" id="ARBA00023125"/>
    </source>
</evidence>
<dbReference type="InterPro" id="IPR000792">
    <property type="entry name" value="Tscrpt_reg_LuxR_C"/>
</dbReference>
<dbReference type="CDD" id="cd06170">
    <property type="entry name" value="LuxR_C_like"/>
    <property type="match status" value="1"/>
</dbReference>
<dbReference type="PRINTS" id="PR00038">
    <property type="entry name" value="HTHLUXR"/>
</dbReference>
<keyword evidence="1 3" id="KW-0597">Phosphoprotein</keyword>
<keyword evidence="2" id="KW-0238">DNA-binding</keyword>
<dbReference type="InterPro" id="IPR039420">
    <property type="entry name" value="WalR-like"/>
</dbReference>